<evidence type="ECO:0000313" key="2">
    <source>
        <dbReference type="Proteomes" id="UP001501126"/>
    </source>
</evidence>
<sequence>MFGTLIKKRLTDEKVANIFVNAILDVTEKGFEEVAGLIKEDSAFVHQPQINVSDNGKFTMIVLAGNLKFLEDHFEADQVARVEELIFDKFAGVFGISASELKQIVKEYDHFMARVNHPSKNTLYAMSKAVFHKYNLNDYQDDYFRKMQCPNPLFLKRMDDVMTNFVWDWNAFFKRYKLIA</sequence>
<dbReference type="EMBL" id="BAAAFH010000022">
    <property type="protein sequence ID" value="GAA0876408.1"/>
    <property type="molecule type" value="Genomic_DNA"/>
</dbReference>
<reference evidence="2" key="1">
    <citation type="journal article" date="2019" name="Int. J. Syst. Evol. Microbiol.">
        <title>The Global Catalogue of Microorganisms (GCM) 10K type strain sequencing project: providing services to taxonomists for standard genome sequencing and annotation.</title>
        <authorList>
            <consortium name="The Broad Institute Genomics Platform"/>
            <consortium name="The Broad Institute Genome Sequencing Center for Infectious Disease"/>
            <person name="Wu L."/>
            <person name="Ma J."/>
        </authorList>
    </citation>
    <scope>NUCLEOTIDE SEQUENCE [LARGE SCALE GENOMIC DNA]</scope>
    <source>
        <strain evidence="2">JCM 16083</strain>
    </source>
</reference>
<protein>
    <submittedName>
        <fullName evidence="1">Uncharacterized protein</fullName>
    </submittedName>
</protein>
<organism evidence="1 2">
    <name type="scientific">Wandonia haliotis</name>
    <dbReference type="NCBI Taxonomy" id="574963"/>
    <lineage>
        <taxon>Bacteria</taxon>
        <taxon>Pseudomonadati</taxon>
        <taxon>Bacteroidota</taxon>
        <taxon>Flavobacteriia</taxon>
        <taxon>Flavobacteriales</taxon>
        <taxon>Crocinitomicaceae</taxon>
        <taxon>Wandonia</taxon>
    </lineage>
</organism>
<comment type="caution">
    <text evidence="1">The sequence shown here is derived from an EMBL/GenBank/DDBJ whole genome shotgun (WGS) entry which is preliminary data.</text>
</comment>
<gene>
    <name evidence="1" type="ORF">GCM10009118_28180</name>
</gene>
<accession>A0ABP3Y6J1</accession>
<dbReference type="RefSeq" id="WP_343789175.1">
    <property type="nucleotide sequence ID" value="NZ_BAAAFH010000022.1"/>
</dbReference>
<evidence type="ECO:0000313" key="1">
    <source>
        <dbReference type="EMBL" id="GAA0876408.1"/>
    </source>
</evidence>
<dbReference type="Proteomes" id="UP001501126">
    <property type="component" value="Unassembled WGS sequence"/>
</dbReference>
<name>A0ABP3Y6J1_9FLAO</name>
<proteinExistence type="predicted"/>
<keyword evidence="2" id="KW-1185">Reference proteome</keyword>